<dbReference type="PANTHER" id="PTHR22100:SF13">
    <property type="entry name" value="WINGS APART-LIKE PROTEIN HOMOLOG"/>
    <property type="match status" value="1"/>
</dbReference>
<evidence type="ECO:0000313" key="5">
    <source>
        <dbReference type="Proteomes" id="UP000050424"/>
    </source>
</evidence>
<protein>
    <recommendedName>
        <fullName evidence="3">Wings apart-like protein C-terminal domain-containing protein</fullName>
    </recommendedName>
</protein>
<feature type="compositionally biased region" description="Polar residues" evidence="2">
    <location>
        <begin position="241"/>
        <end position="254"/>
    </location>
</feature>
<gene>
    <name evidence="4" type="ORF">AK830_g12177</name>
</gene>
<keyword evidence="5" id="KW-1185">Reference proteome</keyword>
<reference evidence="4 5" key="1">
    <citation type="submission" date="2015-09" db="EMBL/GenBank/DDBJ databases">
        <title>Draft genome of a European isolate of the apple canker pathogen Neonectria ditissima.</title>
        <authorList>
            <person name="Gomez-Cortecero A."/>
            <person name="Harrison R.J."/>
            <person name="Armitage A.D."/>
        </authorList>
    </citation>
    <scope>NUCLEOTIDE SEQUENCE [LARGE SCALE GENOMIC DNA]</scope>
    <source>
        <strain evidence="4 5">R09/05</strain>
    </source>
</reference>
<dbReference type="Proteomes" id="UP000050424">
    <property type="component" value="Unassembled WGS sequence"/>
</dbReference>
<feature type="compositionally biased region" description="Polar residues" evidence="2">
    <location>
        <begin position="39"/>
        <end position="52"/>
    </location>
</feature>
<dbReference type="AlphaFoldDB" id="A0A0N8H4V0"/>
<evidence type="ECO:0000259" key="3">
    <source>
        <dbReference type="Pfam" id="PF07814"/>
    </source>
</evidence>
<accession>A0A0N8H4V0</accession>
<dbReference type="PANTHER" id="PTHR22100">
    <property type="entry name" value="WINGS APART-LIKE PROTEIN HOMOLOG"/>
    <property type="match status" value="1"/>
</dbReference>
<dbReference type="InterPro" id="IPR011989">
    <property type="entry name" value="ARM-like"/>
</dbReference>
<organism evidence="4 5">
    <name type="scientific">Neonectria ditissima</name>
    <dbReference type="NCBI Taxonomy" id="78410"/>
    <lineage>
        <taxon>Eukaryota</taxon>
        <taxon>Fungi</taxon>
        <taxon>Dikarya</taxon>
        <taxon>Ascomycota</taxon>
        <taxon>Pezizomycotina</taxon>
        <taxon>Sordariomycetes</taxon>
        <taxon>Hypocreomycetidae</taxon>
        <taxon>Hypocreales</taxon>
        <taxon>Nectriaceae</taxon>
        <taxon>Neonectria</taxon>
    </lineage>
</organism>
<feature type="compositionally biased region" description="Polar residues" evidence="2">
    <location>
        <begin position="150"/>
        <end position="160"/>
    </location>
</feature>
<dbReference type="STRING" id="78410.A0A0N8H4V0"/>
<feature type="region of interest" description="Disordered" evidence="2">
    <location>
        <begin position="765"/>
        <end position="787"/>
    </location>
</feature>
<dbReference type="InterPro" id="IPR022771">
    <property type="entry name" value="WAPL_C"/>
</dbReference>
<dbReference type="InterPro" id="IPR039874">
    <property type="entry name" value="WAPL"/>
</dbReference>
<evidence type="ECO:0000313" key="4">
    <source>
        <dbReference type="EMBL" id="KPM34388.1"/>
    </source>
</evidence>
<dbReference type="EMBL" id="LKCW01000346">
    <property type="protein sequence ID" value="KPM34388.1"/>
    <property type="molecule type" value="Genomic_DNA"/>
</dbReference>
<name>A0A0N8H4V0_9HYPO</name>
<dbReference type="Gene3D" id="1.25.10.10">
    <property type="entry name" value="Leucine-rich Repeat Variant"/>
    <property type="match status" value="1"/>
</dbReference>
<dbReference type="Pfam" id="PF07814">
    <property type="entry name" value="WAPL"/>
    <property type="match status" value="1"/>
</dbReference>
<evidence type="ECO:0000256" key="1">
    <source>
        <dbReference type="ARBA" id="ARBA00006854"/>
    </source>
</evidence>
<sequence>MASRASSAMPAQKKLVTYGKASRKRHLREPIPLRAAESIASSSDRPSTSATAVVTIEDVAKPSKPRGSAPLPNPSPKPSASHRSTVQYGRDRAGPAQGRDTESRDDAIMRKRKRPEAAPSDAIYDIPTDPSPQKRSKPPISIPRPRQVALKSSASSNSEPLQRIATTKDSSRSTSKRARPVDVVSNNPLDSGARSGPPPSTRSHGDGGTSSQTRRPRLIDALAAQRPNSPESDSSLEDEGLTQSSLFSGSGTPSQQPPALARDDSLSRPKARPGVILQGKRVKYTYGETRTILNDSQKTVDSGMGSCEDELDALLATPPALSQPDPFSFGDDDVDLDGDIRPAIKSVHELRRAGANNRFADEMEDLLARIGTPSNGPSSLRRNALLELAQKLQRKEFISQFRDHATRDKVAIDVGHEVDVVSGFALTSILVTFLNFNPAAHLLRQLSEDGLGKMLGLLLRIPEDVDALASQKKMRLSGATKRSLAEVKATMMRMDIWQGRRLEELSPQTLGLQLLNILCRRVDPGYSAGVVKDTKRDLTAIMEHYTDADVGQDAVFALVVSILETQSTLTMDNDDEVSWILQQTPKIAQFLSNALDKWSEKPTSMQSTIIKLAINTSNTAQGAAGLNNRTLLLRLSSRICAGFKSAQEAVSNRSLRSESYDGLLLILGVMINILEHCPPARENVDGGSLESLLTLYEQNKASTSEADSVEKSQLSVAVGYLAVLLGYLSLVGSVRRRLAELTGGEGVSGLIGSILEFIEVAEDGEDDKRTSQHDNESGSFPLDRTLLRGGNPVTSYMHTGSRARPTNADLVMPIDIPWVFYLGGGGVRSATKLASTGTLETWPG</sequence>
<feature type="compositionally biased region" description="Basic and acidic residues" evidence="2">
    <location>
        <begin position="766"/>
        <end position="776"/>
    </location>
</feature>
<comment type="similarity">
    <text evidence="1">Belongs to the WAPL family.</text>
</comment>
<feature type="region of interest" description="Disordered" evidence="2">
    <location>
        <begin position="1"/>
        <end position="274"/>
    </location>
</feature>
<proteinExistence type="inferred from homology"/>
<evidence type="ECO:0000256" key="2">
    <source>
        <dbReference type="SAM" id="MobiDB-lite"/>
    </source>
</evidence>
<feature type="compositionally biased region" description="Basic and acidic residues" evidence="2">
    <location>
        <begin position="89"/>
        <end position="109"/>
    </location>
</feature>
<dbReference type="OrthoDB" id="78088at2759"/>
<feature type="domain" description="Wings apart-like protein C-terminal" evidence="3">
    <location>
        <begin position="344"/>
        <end position="677"/>
    </location>
</feature>
<comment type="caution">
    <text evidence="4">The sequence shown here is derived from an EMBL/GenBank/DDBJ whole genome shotgun (WGS) entry which is preliminary data.</text>
</comment>